<keyword evidence="2" id="KW-1133">Transmembrane helix</keyword>
<evidence type="ECO:0000256" key="2">
    <source>
        <dbReference type="SAM" id="Phobius"/>
    </source>
</evidence>
<dbReference type="InterPro" id="IPR007060">
    <property type="entry name" value="FtsL/DivIC"/>
</dbReference>
<dbReference type="EMBL" id="CP017834">
    <property type="protein sequence ID" value="APJ03494.1"/>
    <property type="molecule type" value="Genomic_DNA"/>
</dbReference>
<organism evidence="3 4">
    <name type="scientific">Silvanigrella aquatica</name>
    <dbReference type="NCBI Taxonomy" id="1915309"/>
    <lineage>
        <taxon>Bacteria</taxon>
        <taxon>Pseudomonadati</taxon>
        <taxon>Bdellovibrionota</taxon>
        <taxon>Oligoflexia</taxon>
        <taxon>Silvanigrellales</taxon>
        <taxon>Silvanigrellaceae</taxon>
        <taxon>Silvanigrella</taxon>
    </lineage>
</organism>
<dbReference type="AlphaFoldDB" id="A0A1L4CZX4"/>
<dbReference type="Pfam" id="PF04977">
    <property type="entry name" value="DivIC"/>
    <property type="match status" value="1"/>
</dbReference>
<keyword evidence="2" id="KW-0472">Membrane</keyword>
<gene>
    <name evidence="3" type="ORF">AXG55_06070</name>
</gene>
<keyword evidence="1" id="KW-0175">Coiled coil</keyword>
<evidence type="ECO:0000313" key="3">
    <source>
        <dbReference type="EMBL" id="APJ03494.1"/>
    </source>
</evidence>
<dbReference type="Proteomes" id="UP000184731">
    <property type="component" value="Chromosome"/>
</dbReference>
<protein>
    <recommendedName>
        <fullName evidence="5">Septum formation initiator</fullName>
    </recommendedName>
</protein>
<evidence type="ECO:0000313" key="4">
    <source>
        <dbReference type="Proteomes" id="UP000184731"/>
    </source>
</evidence>
<evidence type="ECO:0008006" key="5">
    <source>
        <dbReference type="Google" id="ProtNLM"/>
    </source>
</evidence>
<feature type="coiled-coil region" evidence="1">
    <location>
        <begin position="51"/>
        <end position="78"/>
    </location>
</feature>
<dbReference type="STRING" id="1915309.AXG55_06070"/>
<feature type="transmembrane region" description="Helical" evidence="2">
    <location>
        <begin position="20"/>
        <end position="41"/>
    </location>
</feature>
<reference evidence="3 4" key="1">
    <citation type="submission" date="2016-10" db="EMBL/GenBank/DDBJ databases">
        <title>Silvanigrella aquatica sp. nov., isolated from a freshwater lake located in the Black Forest, Germany, description of Silvanigrellaceae fam. nov., Silvanigrellales ord. nov., reclassification of the order Bdellovibrionales in the class Oligoflexia, reclassification of the families Bacteriovoracaceae and Halobacteriovoraceae in the new order Bacteriovoracales ord. nov., and reclassification of the family Pseudobacteriovoracaceae in the order Oligoflexiales.</title>
        <authorList>
            <person name="Hahn M.W."/>
            <person name="Schmidt J."/>
            <person name="Koll U."/>
            <person name="Rohde M."/>
            <person name="Verbag S."/>
            <person name="Pitt A."/>
            <person name="Nakai R."/>
            <person name="Naganuma T."/>
            <person name="Lang E."/>
        </authorList>
    </citation>
    <scope>NUCLEOTIDE SEQUENCE [LARGE SCALE GENOMIC DNA]</scope>
    <source>
        <strain evidence="3 4">MWH-Nonnen-W8red</strain>
    </source>
</reference>
<evidence type="ECO:0000256" key="1">
    <source>
        <dbReference type="SAM" id="Coils"/>
    </source>
</evidence>
<name>A0A1L4CZX4_9BACT</name>
<keyword evidence="2" id="KW-0812">Transmembrane</keyword>
<proteinExistence type="predicted"/>
<sequence>MTPPNMQPTVFSKRFQTLARWVVVIVLWLIIGSIAIGKAGISNFMELIHERDVLNQAIMELEIQNQGLEEKIAKLKTSPERQLRYLKESFGYVEQDEYVFQFNTKSSFSFGSHPKNSNNSVISAEANP</sequence>
<accession>A0A1L4CZX4</accession>
<dbReference type="OrthoDB" id="5296048at2"/>
<dbReference type="KEGG" id="saqi:AXG55_06070"/>
<dbReference type="RefSeq" id="WP_148697228.1">
    <property type="nucleotide sequence ID" value="NZ_CP017834.1"/>
</dbReference>
<keyword evidence="4" id="KW-1185">Reference proteome</keyword>